<dbReference type="AlphaFoldDB" id="A0A6B0Y1K6"/>
<name>A0A6B0Y1K6_9RHOB</name>
<accession>A0A6B0Y1K6</accession>
<dbReference type="EMBL" id="VXRY01000526">
    <property type="protein sequence ID" value="MXY34934.1"/>
    <property type="molecule type" value="Genomic_DNA"/>
</dbReference>
<dbReference type="PANTHER" id="PTHR39336">
    <property type="entry name" value="PYRIDOXAMINE PHOSPHATE OXIDASE FAMILY PROTEIN (AFU_ORTHOLOGUE AFUA_6G11440)"/>
    <property type="match status" value="1"/>
</dbReference>
<dbReference type="PANTHER" id="PTHR39336:SF1">
    <property type="entry name" value="PYRIDOXAMINE PHOSPHATE OXIDASE FAMILY PROTEIN (AFU_ORTHOLOGUE AFUA_6G11440)"/>
    <property type="match status" value="1"/>
</dbReference>
<reference evidence="1" key="1">
    <citation type="submission" date="2019-09" db="EMBL/GenBank/DDBJ databases">
        <title>Characterisation of the sponge microbiome using genome-centric metagenomics.</title>
        <authorList>
            <person name="Engelberts J.P."/>
            <person name="Robbins S.J."/>
            <person name="De Goeij J.M."/>
            <person name="Aranda M."/>
            <person name="Bell S.C."/>
            <person name="Webster N.S."/>
        </authorList>
    </citation>
    <scope>NUCLEOTIDE SEQUENCE</scope>
    <source>
        <strain evidence="1">SB0664_bin_43</strain>
    </source>
</reference>
<comment type="caution">
    <text evidence="1">The sequence shown here is derived from an EMBL/GenBank/DDBJ whole genome shotgun (WGS) entry which is preliminary data.</text>
</comment>
<evidence type="ECO:0000313" key="1">
    <source>
        <dbReference type="EMBL" id="MXY34934.1"/>
    </source>
</evidence>
<protein>
    <submittedName>
        <fullName evidence="1">Pyridoxamine 5'-phosphate oxidase family protein</fullName>
    </submittedName>
</protein>
<organism evidence="1">
    <name type="scientific">Boseongicola sp. SB0664_bin_43</name>
    <dbReference type="NCBI Taxonomy" id="2604844"/>
    <lineage>
        <taxon>Bacteria</taxon>
        <taxon>Pseudomonadati</taxon>
        <taxon>Pseudomonadota</taxon>
        <taxon>Alphaproteobacteria</taxon>
        <taxon>Rhodobacterales</taxon>
        <taxon>Paracoccaceae</taxon>
        <taxon>Boseongicola</taxon>
    </lineage>
</organism>
<dbReference type="InterPro" id="IPR012349">
    <property type="entry name" value="Split_barrel_FMN-bd"/>
</dbReference>
<dbReference type="Gene3D" id="2.30.110.10">
    <property type="entry name" value="Electron Transport, Fmn-binding Protein, Chain A"/>
    <property type="match status" value="1"/>
</dbReference>
<proteinExistence type="predicted"/>
<gene>
    <name evidence="1" type="ORF">F4Y60_12790</name>
</gene>
<dbReference type="SUPFAM" id="SSF50475">
    <property type="entry name" value="FMN-binding split barrel"/>
    <property type="match status" value="1"/>
</dbReference>
<sequence>MGTGTALHPTRCACIERQPVFVVATAAPDGRVNVSPKGMGTLRILGDAHVRWLDLSGSGNETASHPQTSSRMPLKFRTFEGSPMILRVHGQATASRPRDRNWDGKVAGFPVLAGSRRNFDLRVDLVRASRGSGIPVMRFVKNRGEEELVPYCERMSQEGVTGYWRRKNTVSIDSMAPGILDDD</sequence>